<reference evidence="7" key="1">
    <citation type="journal article" date="2013" name="Genome Announc.">
        <title>Genome sequence of the basidiomycetous yeast Pseudozyma antarctica T-34, a producer of the glycolipid biosurfactants mannosylerythritol lipids.</title>
        <authorList>
            <person name="Morita T."/>
            <person name="Koike H."/>
            <person name="Koyama Y."/>
            <person name="Hagiwara H."/>
            <person name="Ito E."/>
            <person name="Fukuoka T."/>
            <person name="Imura T."/>
            <person name="Machida M."/>
            <person name="Kitamoto D."/>
        </authorList>
    </citation>
    <scope>NUCLEOTIDE SEQUENCE [LARGE SCALE GENOMIC DNA]</scope>
    <source>
        <strain evidence="7">T-34</strain>
    </source>
</reference>
<dbReference type="CDD" id="cd00174">
    <property type="entry name" value="SH3"/>
    <property type="match status" value="1"/>
</dbReference>
<dbReference type="Gene3D" id="2.30.30.40">
    <property type="entry name" value="SH3 Domains"/>
    <property type="match status" value="1"/>
</dbReference>
<dbReference type="SMART" id="SM00326">
    <property type="entry name" value="SH3"/>
    <property type="match status" value="1"/>
</dbReference>
<dbReference type="Pfam" id="PF14604">
    <property type="entry name" value="SH3_9"/>
    <property type="match status" value="1"/>
</dbReference>
<feature type="region of interest" description="Disordered" evidence="3">
    <location>
        <begin position="291"/>
        <end position="367"/>
    </location>
</feature>
<feature type="region of interest" description="Disordered" evidence="3">
    <location>
        <begin position="682"/>
        <end position="737"/>
    </location>
</feature>
<dbReference type="PANTHER" id="PTHR45929:SF3">
    <property type="entry name" value="JAK PATHWAY SIGNAL TRANSDUCTION ADAPTOR MOLECULE"/>
    <property type="match status" value="1"/>
</dbReference>
<accession>M9MHB9</accession>
<evidence type="ECO:0000259" key="5">
    <source>
        <dbReference type="PROSITE" id="PS50003"/>
    </source>
</evidence>
<feature type="compositionally biased region" description="Polar residues" evidence="3">
    <location>
        <begin position="122"/>
        <end position="148"/>
    </location>
</feature>
<feature type="domain" description="PH" evidence="5">
    <location>
        <begin position="567"/>
        <end position="663"/>
    </location>
</feature>
<feature type="compositionally biased region" description="Polar residues" evidence="3">
    <location>
        <begin position="482"/>
        <end position="493"/>
    </location>
</feature>
<feature type="compositionally biased region" description="Polar residues" evidence="3">
    <location>
        <begin position="507"/>
        <end position="523"/>
    </location>
</feature>
<dbReference type="PROSITE" id="PS50003">
    <property type="entry name" value="PH_DOMAIN"/>
    <property type="match status" value="1"/>
</dbReference>
<feature type="compositionally biased region" description="Low complexity" evidence="3">
    <location>
        <begin position="538"/>
        <end position="558"/>
    </location>
</feature>
<feature type="region of interest" description="Disordered" evidence="3">
    <location>
        <begin position="115"/>
        <end position="161"/>
    </location>
</feature>
<evidence type="ECO:0000313" key="6">
    <source>
        <dbReference type="EMBL" id="GAC75952.1"/>
    </source>
</evidence>
<dbReference type="AlphaFoldDB" id="M9MHB9"/>
<feature type="compositionally biased region" description="Basic and acidic residues" evidence="3">
    <location>
        <begin position="186"/>
        <end position="198"/>
    </location>
</feature>
<dbReference type="PROSITE" id="PS50002">
    <property type="entry name" value="SH3"/>
    <property type="match status" value="1"/>
</dbReference>
<protein>
    <submittedName>
        <fullName evidence="6">NADH:ubiquinone oxidoreductase, NDUFV2/24 kD subunit</fullName>
    </submittedName>
</protein>
<gene>
    <name evidence="6" type="ORF">PANT_19d00033</name>
</gene>
<dbReference type="SUPFAM" id="SSF50044">
    <property type="entry name" value="SH3-domain"/>
    <property type="match status" value="1"/>
</dbReference>
<dbReference type="InterPro" id="IPR011993">
    <property type="entry name" value="PH-like_dom_sf"/>
</dbReference>
<dbReference type="OrthoDB" id="73680at2759"/>
<evidence type="ECO:0000259" key="4">
    <source>
        <dbReference type="PROSITE" id="PS50002"/>
    </source>
</evidence>
<organism evidence="6 7">
    <name type="scientific">Pseudozyma antarctica (strain T-34)</name>
    <name type="common">Yeast</name>
    <name type="synonym">Candida antarctica</name>
    <dbReference type="NCBI Taxonomy" id="1151754"/>
    <lineage>
        <taxon>Eukaryota</taxon>
        <taxon>Fungi</taxon>
        <taxon>Dikarya</taxon>
        <taxon>Basidiomycota</taxon>
        <taxon>Ustilaginomycotina</taxon>
        <taxon>Ustilaginomycetes</taxon>
        <taxon>Ustilaginales</taxon>
        <taxon>Ustilaginaceae</taxon>
        <taxon>Moesziomyces</taxon>
    </lineage>
</organism>
<dbReference type="Gene3D" id="2.30.29.30">
    <property type="entry name" value="Pleckstrin-homology domain (PH domain)/Phosphotyrosine-binding domain (PTB)"/>
    <property type="match status" value="1"/>
</dbReference>
<dbReference type="SMART" id="SM00233">
    <property type="entry name" value="PH"/>
    <property type="match status" value="1"/>
</dbReference>
<keyword evidence="1 2" id="KW-0728">SH3 domain</keyword>
<dbReference type="EMBL" id="DF196785">
    <property type="protein sequence ID" value="GAC75952.1"/>
    <property type="molecule type" value="Genomic_DNA"/>
</dbReference>
<feature type="compositionally biased region" description="Low complexity" evidence="3">
    <location>
        <begin position="468"/>
        <end position="481"/>
    </location>
</feature>
<dbReference type="CDD" id="cd22249">
    <property type="entry name" value="UDM1_RNF168_RNF169-like"/>
    <property type="match status" value="1"/>
</dbReference>
<feature type="region of interest" description="Disordered" evidence="3">
    <location>
        <begin position="380"/>
        <end position="558"/>
    </location>
</feature>
<proteinExistence type="predicted"/>
<keyword evidence="6" id="KW-0830">Ubiquinone</keyword>
<dbReference type="InterPro" id="IPR001452">
    <property type="entry name" value="SH3_domain"/>
</dbReference>
<feature type="compositionally biased region" description="Low complexity" evidence="3">
    <location>
        <begin position="308"/>
        <end position="364"/>
    </location>
</feature>
<dbReference type="Pfam" id="PF00169">
    <property type="entry name" value="PH"/>
    <property type="match status" value="1"/>
</dbReference>
<name>M9MHB9_PSEA3</name>
<dbReference type="PANTHER" id="PTHR45929">
    <property type="entry name" value="JAK PATHWAY SIGNAL TRANSDUCTION ADAPTOR MOLECULE"/>
    <property type="match status" value="1"/>
</dbReference>
<feature type="domain" description="SH3" evidence="4">
    <location>
        <begin position="5"/>
        <end position="68"/>
    </location>
</feature>
<dbReference type="InterPro" id="IPR050670">
    <property type="entry name" value="STAM"/>
</dbReference>
<sequence>MASPKSVDRVWALHDFEAENPDEVSFQAGECILVVEKDDEYGDGWWQGTNEHGHTGLFPFTYTTLDRTLALTATKSGNATPDALGTPNAAIASTQPGVMHSTMADIDNALTELQGDRKPASINPNNTAPTTDIGNNPAADSSRASFTSERTDAESDNLAETDDFASRSVAARAALAANAQKNLANDAHREKQEEERMRAQAQRQFEEEEARQRELLLEKEKERQAKLAAGQIDPADEKSKPAPIAGVDMSDESDSEGSVGPLDDFQDKTHSPLFGNLAATPTDGVAAREIQPPTSSLQGIVEDDAKIQPASQPAAPVQAAPASTATTATTATPAAPAPLTSANFTSAVTPDTPTTADAPDAPASPELPAIVAGTGAIAFGMGSRYAPSSGTYEDKLGALPSSPRKRESTGSAGASEKNNRSSFFGLGQRNRKPPPPGVAGGPPGAPASNAGDDERSNKGTLSRLGFARSSRNISSQSSQSNFKDQISLPTSSPHFDANGDTVRRQRQSTGSGTVLASGATNGAATMGMSPSARPTSIGSAGAEAPAAAPSGVGSVAASGPVMSRIQPVDLEGWIKKKGERYNTWKPRYLALKGPDLVILRDPRAEKIKGYVNMKGYKVIADENTNPGKYGFKILHESEKPHYFSSEDPILVREWMKALMKSTIGRDHSFPVISSYNNATISLKEAQRMNPPPRPPSPTSRARTQRAKARPNPEQLTARDAAILMNLTSGQPTKPDDL</sequence>
<dbReference type="PRINTS" id="PR00452">
    <property type="entry name" value="SH3DOMAIN"/>
</dbReference>
<evidence type="ECO:0000256" key="1">
    <source>
        <dbReference type="ARBA" id="ARBA00022443"/>
    </source>
</evidence>
<feature type="region of interest" description="Disordered" evidence="3">
    <location>
        <begin position="224"/>
        <end position="279"/>
    </location>
</feature>
<feature type="region of interest" description="Disordered" evidence="3">
    <location>
        <begin position="184"/>
        <end position="211"/>
    </location>
</feature>
<dbReference type="InterPro" id="IPR001849">
    <property type="entry name" value="PH_domain"/>
</dbReference>
<evidence type="ECO:0000256" key="3">
    <source>
        <dbReference type="SAM" id="MobiDB-lite"/>
    </source>
</evidence>
<evidence type="ECO:0000256" key="2">
    <source>
        <dbReference type="PROSITE-ProRule" id="PRU00192"/>
    </source>
</evidence>
<dbReference type="Proteomes" id="UP000011976">
    <property type="component" value="Unassembled WGS sequence"/>
</dbReference>
<dbReference type="InterPro" id="IPR036028">
    <property type="entry name" value="SH3-like_dom_sf"/>
</dbReference>
<evidence type="ECO:0000313" key="7">
    <source>
        <dbReference type="Proteomes" id="UP000011976"/>
    </source>
</evidence>
<dbReference type="SUPFAM" id="SSF50729">
    <property type="entry name" value="PH domain-like"/>
    <property type="match status" value="1"/>
</dbReference>
<dbReference type="STRING" id="1151754.M9MHB9"/>